<protein>
    <submittedName>
        <fullName evidence="3">Sensor domain CHASE-containing protein</fullName>
    </submittedName>
</protein>
<keyword evidence="1" id="KW-0175">Coiled coil</keyword>
<keyword evidence="4" id="KW-1185">Reference proteome</keyword>
<feature type="transmembrane region" description="Helical" evidence="2">
    <location>
        <begin position="15"/>
        <end position="37"/>
    </location>
</feature>
<keyword evidence="2" id="KW-0472">Membrane</keyword>
<proteinExistence type="predicted"/>
<keyword evidence="2" id="KW-0812">Transmembrane</keyword>
<accession>A0ABT9W525</accession>
<evidence type="ECO:0000256" key="2">
    <source>
        <dbReference type="SAM" id="Phobius"/>
    </source>
</evidence>
<evidence type="ECO:0000313" key="4">
    <source>
        <dbReference type="Proteomes" id="UP001235840"/>
    </source>
</evidence>
<sequence length="79" mass="9150">MVESVSTSSIEWGTMLYSIPIFLFLIALLLLIPYAILKLSKSKKKAKEQELEMARLHQELKNVQNKLEELTEKTDQNNK</sequence>
<dbReference type="RefSeq" id="WP_307398021.1">
    <property type="nucleotide sequence ID" value="NZ_BAAADK010000016.1"/>
</dbReference>
<feature type="coiled-coil region" evidence="1">
    <location>
        <begin position="39"/>
        <end position="73"/>
    </location>
</feature>
<keyword evidence="2" id="KW-1133">Transmembrane helix</keyword>
<name>A0ABT9W525_9BACI</name>
<reference evidence="3 4" key="1">
    <citation type="submission" date="2023-07" db="EMBL/GenBank/DDBJ databases">
        <title>Genomic Encyclopedia of Type Strains, Phase IV (KMG-IV): sequencing the most valuable type-strain genomes for metagenomic binning, comparative biology and taxonomic classification.</title>
        <authorList>
            <person name="Goeker M."/>
        </authorList>
    </citation>
    <scope>NUCLEOTIDE SEQUENCE [LARGE SCALE GENOMIC DNA]</scope>
    <source>
        <strain evidence="3 4">DSM 12751</strain>
    </source>
</reference>
<dbReference type="Proteomes" id="UP001235840">
    <property type="component" value="Unassembled WGS sequence"/>
</dbReference>
<organism evidence="3 4">
    <name type="scientific">Caldalkalibacillus horti</name>
    <dbReference type="NCBI Taxonomy" id="77523"/>
    <lineage>
        <taxon>Bacteria</taxon>
        <taxon>Bacillati</taxon>
        <taxon>Bacillota</taxon>
        <taxon>Bacilli</taxon>
        <taxon>Bacillales</taxon>
        <taxon>Bacillaceae</taxon>
        <taxon>Caldalkalibacillus</taxon>
    </lineage>
</organism>
<gene>
    <name evidence="3" type="ORF">J2S11_004314</name>
</gene>
<evidence type="ECO:0000313" key="3">
    <source>
        <dbReference type="EMBL" id="MDQ0168352.1"/>
    </source>
</evidence>
<evidence type="ECO:0000256" key="1">
    <source>
        <dbReference type="SAM" id="Coils"/>
    </source>
</evidence>
<comment type="caution">
    <text evidence="3">The sequence shown here is derived from an EMBL/GenBank/DDBJ whole genome shotgun (WGS) entry which is preliminary data.</text>
</comment>
<dbReference type="EMBL" id="JAUSTY010000028">
    <property type="protein sequence ID" value="MDQ0168352.1"/>
    <property type="molecule type" value="Genomic_DNA"/>
</dbReference>